<evidence type="ECO:0000313" key="2">
    <source>
        <dbReference type="Proteomes" id="UP000198432"/>
    </source>
</evidence>
<evidence type="ECO:0000313" key="1">
    <source>
        <dbReference type="EMBL" id="SNT19340.1"/>
    </source>
</evidence>
<name>A0A239KMV5_9BACT</name>
<dbReference type="AlphaFoldDB" id="A0A239KMV5"/>
<organism evidence="1 2">
    <name type="scientific">Pontibacter ummariensis</name>
    <dbReference type="NCBI Taxonomy" id="1610492"/>
    <lineage>
        <taxon>Bacteria</taxon>
        <taxon>Pseudomonadati</taxon>
        <taxon>Bacteroidota</taxon>
        <taxon>Cytophagia</taxon>
        <taxon>Cytophagales</taxon>
        <taxon>Hymenobacteraceae</taxon>
        <taxon>Pontibacter</taxon>
    </lineage>
</organism>
<protein>
    <submittedName>
        <fullName evidence="1">DKNYY family protein</fullName>
    </submittedName>
</protein>
<dbReference type="InterPro" id="IPR027375">
    <property type="entry name" value="DKNYY"/>
</dbReference>
<dbReference type="PROSITE" id="PS51257">
    <property type="entry name" value="PROKAR_LIPOPROTEIN"/>
    <property type="match status" value="1"/>
</dbReference>
<gene>
    <name evidence="1" type="ORF">SAMN06296052_13010</name>
</gene>
<dbReference type="Proteomes" id="UP000198432">
    <property type="component" value="Unassembled WGS sequence"/>
</dbReference>
<accession>A0A239KMV5</accession>
<dbReference type="Pfam" id="PF13644">
    <property type="entry name" value="DKNYY"/>
    <property type="match status" value="1"/>
</dbReference>
<keyword evidence="2" id="KW-1185">Reference proteome</keyword>
<proteinExistence type="predicted"/>
<dbReference type="OrthoDB" id="8647779at2"/>
<dbReference type="EMBL" id="FZOQ01000030">
    <property type="protein sequence ID" value="SNT19340.1"/>
    <property type="molecule type" value="Genomic_DNA"/>
</dbReference>
<sequence length="214" mass="24898">MPLCSRAVRHNKMKKSIAISLLSFILFGCEQEYIVKDNKVFLKGWNEGSGSYERLIEEADAKTFQTIDTDENLTLGKDNNHVYIESTLIENFDPKTLKYIGNYYFVDSDSAYFFGFYSNIDDCEIIGADPKSLKTFDKFPWAYDKNHIIYGHTIVAIDDLSDFEIISENWGRTKDKIIYKGRTLHGVDIKTFEIVDEYMAKDKYHTYEYGEIKT</sequence>
<reference evidence="2" key="1">
    <citation type="submission" date="2017-06" db="EMBL/GenBank/DDBJ databases">
        <authorList>
            <person name="Varghese N."/>
            <person name="Submissions S."/>
        </authorList>
    </citation>
    <scope>NUCLEOTIDE SEQUENCE [LARGE SCALE GENOMIC DNA]</scope>
    <source>
        <strain evidence="2">NKM1</strain>
    </source>
</reference>